<dbReference type="PROSITE" id="PS50222">
    <property type="entry name" value="EF_HAND_2"/>
    <property type="match status" value="1"/>
</dbReference>
<dbReference type="EMBL" id="FP565176">
    <property type="protein sequence ID" value="CBA16615.1"/>
    <property type="molecule type" value="Genomic_DNA"/>
</dbReference>
<reference evidence="2 3" key="1">
    <citation type="journal article" date="2009" name="BMC Genomics">
        <title>The complete genome sequence of Xanthomonas albilineans provides new insights into the reductive genome evolution of the xylem-limited Xanthomonadaceae.</title>
        <authorList>
            <person name="Pieretti I."/>
            <person name="Royer M."/>
            <person name="Barbe V."/>
            <person name="Carrere S."/>
            <person name="Koebnik R."/>
            <person name="Cociancich S."/>
            <person name="Couloux A."/>
            <person name="Darrasse A."/>
            <person name="Gouzy J."/>
            <person name="Jacques M.A."/>
            <person name="Lauber E."/>
            <person name="Manceau C."/>
            <person name="Mangenot S."/>
            <person name="Poussier S."/>
            <person name="Segurens B."/>
            <person name="Szurek B."/>
            <person name="Verdier V."/>
            <person name="Arlat M."/>
            <person name="Rott P."/>
        </authorList>
    </citation>
    <scope>NUCLEOTIDE SEQUENCE [LARGE SCALE GENOMIC DNA]</scope>
    <source>
        <strain evidence="3">GPE PC73 / CFBP 7063</strain>
    </source>
</reference>
<dbReference type="eggNOG" id="ENOG5030NF4">
    <property type="taxonomic scope" value="Bacteria"/>
</dbReference>
<proteinExistence type="predicted"/>
<dbReference type="GeneID" id="57877440"/>
<accession>D2UEL9</accession>
<feature type="domain" description="EF-hand" evidence="1">
    <location>
        <begin position="42"/>
        <end position="67"/>
    </location>
</feature>
<sequence>MILSGRFSRRRKLLLTIMALLLAWVGYAWYAGIAITQGIEERDMDWNGDGQVSREEIWQAFYAVGVTRTQQGARECRTFYWRSSGAQIRVDCRTSFAPAGNGVQDAKKP</sequence>
<protein>
    <recommendedName>
        <fullName evidence="1">EF-hand domain-containing protein</fullName>
    </recommendedName>
</protein>
<dbReference type="Proteomes" id="UP000001890">
    <property type="component" value="Chromosome"/>
</dbReference>
<dbReference type="AlphaFoldDB" id="D2UEL9"/>
<evidence type="ECO:0000313" key="2">
    <source>
        <dbReference type="EMBL" id="CBA16615.1"/>
    </source>
</evidence>
<gene>
    <name evidence="2" type="ordered locus">XALc_2132</name>
</gene>
<dbReference type="RefSeq" id="WP_012916615.1">
    <property type="nucleotide sequence ID" value="NC_013722.1"/>
</dbReference>
<name>D2UEL9_XANAP</name>
<organism evidence="2 3">
    <name type="scientific">Xanthomonas albilineans (strain GPE PC73 / CFBP 7063)</name>
    <dbReference type="NCBI Taxonomy" id="380358"/>
    <lineage>
        <taxon>Bacteria</taxon>
        <taxon>Pseudomonadati</taxon>
        <taxon>Pseudomonadota</taxon>
        <taxon>Gammaproteobacteria</taxon>
        <taxon>Lysobacterales</taxon>
        <taxon>Lysobacteraceae</taxon>
        <taxon>Xanthomonas</taxon>
    </lineage>
</organism>
<dbReference type="PATRIC" id="fig|29447.3.peg.2097"/>
<dbReference type="InterPro" id="IPR002048">
    <property type="entry name" value="EF_hand_dom"/>
</dbReference>
<dbReference type="OrthoDB" id="5988095at2"/>
<dbReference type="STRING" id="380358.XALC_2132"/>
<dbReference type="KEGG" id="xal:XALC_2132"/>
<dbReference type="GO" id="GO:0005509">
    <property type="term" value="F:calcium ion binding"/>
    <property type="evidence" value="ECO:0007669"/>
    <property type="project" value="InterPro"/>
</dbReference>
<evidence type="ECO:0000313" key="3">
    <source>
        <dbReference type="Proteomes" id="UP000001890"/>
    </source>
</evidence>
<evidence type="ECO:0000259" key="1">
    <source>
        <dbReference type="PROSITE" id="PS50222"/>
    </source>
</evidence>
<keyword evidence="3" id="KW-1185">Reference proteome</keyword>